<keyword evidence="3 6" id="KW-0812">Transmembrane</keyword>
<evidence type="ECO:0000256" key="1">
    <source>
        <dbReference type="ARBA" id="ARBA00004141"/>
    </source>
</evidence>
<evidence type="ECO:0000256" key="2">
    <source>
        <dbReference type="ARBA" id="ARBA00005852"/>
    </source>
</evidence>
<sequence>MSTMAMAMATAMSVSCSGATSLSLLKRNNPSSISCIGLSRSSLSYAFNPLRFPLSSILISISFVPSLSHFAFPLSDLSFVATESESSPTPRSATEAQAFASSATLPLLSLLRICNSSLPFPQVLILAKGTAVPKSFIVPLFALQAPAGVVSWIKGRYGVWTAFLALLVRLFFFIPGELELPFLALLLVMIAPYEAMKLRDTKEGAAISLLIAAYLAFQHFSRTSLEQSFDQGSIVATLAVIGITVASVLLLV</sequence>
<gene>
    <name evidence="7" type="ORF">Fmac_004504</name>
</gene>
<evidence type="ECO:0000256" key="4">
    <source>
        <dbReference type="ARBA" id="ARBA00022989"/>
    </source>
</evidence>
<comment type="subcellular location">
    <subcellularLocation>
        <location evidence="1">Membrane</location>
        <topology evidence="1">Multi-pass membrane protein</topology>
    </subcellularLocation>
</comment>
<evidence type="ECO:0000256" key="6">
    <source>
        <dbReference type="SAM" id="Phobius"/>
    </source>
</evidence>
<organism evidence="7 8">
    <name type="scientific">Flemingia macrophylla</name>
    <dbReference type="NCBI Taxonomy" id="520843"/>
    <lineage>
        <taxon>Eukaryota</taxon>
        <taxon>Viridiplantae</taxon>
        <taxon>Streptophyta</taxon>
        <taxon>Embryophyta</taxon>
        <taxon>Tracheophyta</taxon>
        <taxon>Spermatophyta</taxon>
        <taxon>Magnoliopsida</taxon>
        <taxon>eudicotyledons</taxon>
        <taxon>Gunneridae</taxon>
        <taxon>Pentapetalae</taxon>
        <taxon>rosids</taxon>
        <taxon>fabids</taxon>
        <taxon>Fabales</taxon>
        <taxon>Fabaceae</taxon>
        <taxon>Papilionoideae</taxon>
        <taxon>50 kb inversion clade</taxon>
        <taxon>NPAAA clade</taxon>
        <taxon>indigoferoid/millettioid clade</taxon>
        <taxon>Phaseoleae</taxon>
        <taxon>Flemingia</taxon>
    </lineage>
</organism>
<keyword evidence="5 6" id="KW-0472">Membrane</keyword>
<dbReference type="AlphaFoldDB" id="A0ABD1N536"/>
<dbReference type="EMBL" id="JBGMDY010000002">
    <property type="protein sequence ID" value="KAL2343219.1"/>
    <property type="molecule type" value="Genomic_DNA"/>
</dbReference>
<evidence type="ECO:0000313" key="8">
    <source>
        <dbReference type="Proteomes" id="UP001603857"/>
    </source>
</evidence>
<reference evidence="7 8" key="1">
    <citation type="submission" date="2024-08" db="EMBL/GenBank/DDBJ databases">
        <title>Insights into the chromosomal genome structure of Flemingia macrophylla.</title>
        <authorList>
            <person name="Ding Y."/>
            <person name="Zhao Y."/>
            <person name="Bi W."/>
            <person name="Wu M."/>
            <person name="Zhao G."/>
            <person name="Gong Y."/>
            <person name="Li W."/>
            <person name="Zhang P."/>
        </authorList>
    </citation>
    <scope>NUCLEOTIDE SEQUENCE [LARGE SCALE GENOMIC DNA]</scope>
    <source>
        <strain evidence="7">DYQJB</strain>
        <tissue evidence="7">Leaf</tissue>
    </source>
</reference>
<comment type="caution">
    <text evidence="7">The sequence shown here is derived from an EMBL/GenBank/DDBJ whole genome shotgun (WGS) entry which is preliminary data.</text>
</comment>
<dbReference type="Proteomes" id="UP001603857">
    <property type="component" value="Unassembled WGS sequence"/>
</dbReference>
<feature type="transmembrane region" description="Helical" evidence="6">
    <location>
        <begin position="232"/>
        <end position="251"/>
    </location>
</feature>
<dbReference type="InterPro" id="IPR008892">
    <property type="entry name" value="COR413"/>
</dbReference>
<name>A0ABD1N536_9FABA</name>
<keyword evidence="8" id="KW-1185">Reference proteome</keyword>
<protein>
    <submittedName>
        <fullName evidence="7">Uncharacterized protein</fullName>
    </submittedName>
</protein>
<dbReference type="Pfam" id="PF05562">
    <property type="entry name" value="WCOR413"/>
    <property type="match status" value="1"/>
</dbReference>
<dbReference type="GO" id="GO:0016020">
    <property type="term" value="C:membrane"/>
    <property type="evidence" value="ECO:0007669"/>
    <property type="project" value="UniProtKB-SubCell"/>
</dbReference>
<evidence type="ECO:0000256" key="3">
    <source>
        <dbReference type="ARBA" id="ARBA00022692"/>
    </source>
</evidence>
<feature type="transmembrane region" description="Helical" evidence="6">
    <location>
        <begin position="203"/>
        <end position="220"/>
    </location>
</feature>
<evidence type="ECO:0000313" key="7">
    <source>
        <dbReference type="EMBL" id="KAL2343219.1"/>
    </source>
</evidence>
<accession>A0ABD1N536</accession>
<comment type="similarity">
    <text evidence="2">Belongs to the Cold-regulated 413 protein family.</text>
</comment>
<dbReference type="PANTHER" id="PTHR33596:SF17">
    <property type="entry name" value="COLD-REGULATED 413 INNER MEMBRANE PROTEIN 1, CHLOROPLASTIC-RELATED"/>
    <property type="match status" value="1"/>
</dbReference>
<proteinExistence type="inferred from homology"/>
<keyword evidence="4 6" id="KW-1133">Transmembrane helix</keyword>
<evidence type="ECO:0000256" key="5">
    <source>
        <dbReference type="ARBA" id="ARBA00023136"/>
    </source>
</evidence>
<dbReference type="PANTHER" id="PTHR33596">
    <property type="entry name" value="COLD-REGULATED 413 PLASMA MEMBRANE PROTEIN 2"/>
    <property type="match status" value="1"/>
</dbReference>